<comment type="similarity">
    <text evidence="2">Belongs to the TsaE family.</text>
</comment>
<name>A0ABN6K9X1_9ACTO</name>
<keyword evidence="6" id="KW-0479">Metal-binding</keyword>
<keyword evidence="7" id="KW-0547">Nucleotide-binding</keyword>
<evidence type="ECO:0000256" key="11">
    <source>
        <dbReference type="ARBA" id="ARBA00032441"/>
    </source>
</evidence>
<evidence type="ECO:0000256" key="9">
    <source>
        <dbReference type="ARBA" id="ARBA00022842"/>
    </source>
</evidence>
<protein>
    <recommendedName>
        <fullName evidence="3">tRNA threonylcarbamoyladenosine biosynthesis protein TsaE</fullName>
    </recommendedName>
    <alternativeName>
        <fullName evidence="11">t(6)A37 threonylcarbamoyladenosine biosynthesis protein TsaE</fullName>
    </alternativeName>
</protein>
<evidence type="ECO:0000256" key="12">
    <source>
        <dbReference type="SAM" id="MobiDB-lite"/>
    </source>
</evidence>
<keyword evidence="14" id="KW-1185">Reference proteome</keyword>
<dbReference type="Proteomes" id="UP000824496">
    <property type="component" value="Chromosome"/>
</dbReference>
<sequence>MSAQHHPRTSPDPTDPPPASDQGAASSPQAAAAEAGAVSLISTDAEDTRALGARLAGLLRAGDLVLLSGGLGAGKTTLAQGIGAALGVRGRVSSPTFVIARHHPALGQGPDLIHVDAYRLDSLEEVDALDLDSSMQESVTLVEWGQGKVESLADNRLEVEVRRPHGGLGAAEPATGPGQSPDLEQADDGRREIVVRALGPRWAGVVLDALDGFGGGQVPGDADD</sequence>
<organism evidence="13 14">
    <name type="scientific">Actinomyces capricornis</name>
    <dbReference type="NCBI Taxonomy" id="2755559"/>
    <lineage>
        <taxon>Bacteria</taxon>
        <taxon>Bacillati</taxon>
        <taxon>Actinomycetota</taxon>
        <taxon>Actinomycetes</taxon>
        <taxon>Actinomycetales</taxon>
        <taxon>Actinomycetaceae</taxon>
        <taxon>Actinomyces</taxon>
    </lineage>
</organism>
<evidence type="ECO:0000256" key="2">
    <source>
        <dbReference type="ARBA" id="ARBA00007599"/>
    </source>
</evidence>
<comment type="function">
    <text evidence="10">Required for the formation of a threonylcarbamoyl group on adenosine at position 37 (t(6)A37) in tRNAs that read codons beginning with adenine. Is involved in the transfer of the threonylcarbamoyl moiety of threonylcarbamoyl-AMP (TC-AMP) to the N6 group of A37, together with TsaD and TsaB. TsaE seems to play an indirect role in the t(6)A biosynthesis pathway, possibly in regulating the core enzymatic function of TsaD.</text>
</comment>
<feature type="region of interest" description="Disordered" evidence="12">
    <location>
        <begin position="166"/>
        <end position="189"/>
    </location>
</feature>
<keyword evidence="4" id="KW-0963">Cytoplasm</keyword>
<dbReference type="InterPro" id="IPR027417">
    <property type="entry name" value="P-loop_NTPase"/>
</dbReference>
<dbReference type="Pfam" id="PF02367">
    <property type="entry name" value="TsaE"/>
    <property type="match status" value="1"/>
</dbReference>
<gene>
    <name evidence="13" type="ORF">MANAM107_17090</name>
</gene>
<dbReference type="PANTHER" id="PTHR33540">
    <property type="entry name" value="TRNA THREONYLCARBAMOYLADENOSINE BIOSYNTHESIS PROTEIN TSAE"/>
    <property type="match status" value="1"/>
</dbReference>
<dbReference type="SUPFAM" id="SSF52540">
    <property type="entry name" value="P-loop containing nucleoside triphosphate hydrolases"/>
    <property type="match status" value="1"/>
</dbReference>
<evidence type="ECO:0000313" key="13">
    <source>
        <dbReference type="EMBL" id="BDA64875.1"/>
    </source>
</evidence>
<evidence type="ECO:0000256" key="1">
    <source>
        <dbReference type="ARBA" id="ARBA00004496"/>
    </source>
</evidence>
<evidence type="ECO:0000256" key="5">
    <source>
        <dbReference type="ARBA" id="ARBA00022694"/>
    </source>
</evidence>
<proteinExistence type="inferred from homology"/>
<feature type="compositionally biased region" description="Low complexity" evidence="12">
    <location>
        <begin position="20"/>
        <end position="35"/>
    </location>
</feature>
<dbReference type="PANTHER" id="PTHR33540:SF2">
    <property type="entry name" value="TRNA THREONYLCARBAMOYLADENOSINE BIOSYNTHESIS PROTEIN TSAE"/>
    <property type="match status" value="1"/>
</dbReference>
<evidence type="ECO:0000256" key="7">
    <source>
        <dbReference type="ARBA" id="ARBA00022741"/>
    </source>
</evidence>
<keyword evidence="5" id="KW-0819">tRNA processing</keyword>
<comment type="subcellular location">
    <subcellularLocation>
        <location evidence="1">Cytoplasm</location>
    </subcellularLocation>
</comment>
<feature type="region of interest" description="Disordered" evidence="12">
    <location>
        <begin position="1"/>
        <end position="35"/>
    </location>
</feature>
<evidence type="ECO:0000256" key="3">
    <source>
        <dbReference type="ARBA" id="ARBA00019010"/>
    </source>
</evidence>
<evidence type="ECO:0000313" key="14">
    <source>
        <dbReference type="Proteomes" id="UP000824496"/>
    </source>
</evidence>
<evidence type="ECO:0000256" key="6">
    <source>
        <dbReference type="ARBA" id="ARBA00022723"/>
    </source>
</evidence>
<dbReference type="NCBIfam" id="TIGR00150">
    <property type="entry name" value="T6A_YjeE"/>
    <property type="match status" value="1"/>
</dbReference>
<evidence type="ECO:0000256" key="8">
    <source>
        <dbReference type="ARBA" id="ARBA00022840"/>
    </source>
</evidence>
<evidence type="ECO:0000256" key="10">
    <source>
        <dbReference type="ARBA" id="ARBA00024908"/>
    </source>
</evidence>
<reference evidence="13 14" key="1">
    <citation type="submission" date="2021-08" db="EMBL/GenBank/DDBJ databases">
        <title>Whole genome sequence of novel Actinomyces species strain MAS-1.</title>
        <authorList>
            <person name="Saito M."/>
            <person name="Kuwahara N."/>
            <person name="Takizawa T."/>
            <person name="Gotouda H."/>
            <person name="Ochiai T."/>
        </authorList>
    </citation>
    <scope>NUCLEOTIDE SEQUENCE [LARGE SCALE GENOMIC DNA]</scope>
    <source>
        <strain evidence="13 14">MAS-1</strain>
    </source>
</reference>
<keyword evidence="9" id="KW-0460">Magnesium</keyword>
<dbReference type="EMBL" id="AP025017">
    <property type="protein sequence ID" value="BDA64875.1"/>
    <property type="molecule type" value="Genomic_DNA"/>
</dbReference>
<keyword evidence="8" id="KW-0067">ATP-binding</keyword>
<evidence type="ECO:0000256" key="4">
    <source>
        <dbReference type="ARBA" id="ARBA00022490"/>
    </source>
</evidence>
<dbReference type="Gene3D" id="3.40.50.300">
    <property type="entry name" value="P-loop containing nucleotide triphosphate hydrolases"/>
    <property type="match status" value="1"/>
</dbReference>
<dbReference type="InterPro" id="IPR003442">
    <property type="entry name" value="T6A_TsaE"/>
</dbReference>
<accession>A0ABN6K9X1</accession>